<dbReference type="GO" id="GO:0003723">
    <property type="term" value="F:RNA binding"/>
    <property type="evidence" value="ECO:0007669"/>
    <property type="project" value="InterPro"/>
</dbReference>
<dbReference type="InterPro" id="IPR050188">
    <property type="entry name" value="RluA_PseudoU_synthase"/>
</dbReference>
<sequence length="320" mass="36327">MVTEDEADAGEEDRYRRRVRSPLPVRDGLNPSRIRLPESGHWATTLEYLCQRFPDDEVRVREKVATGEVLAQDGTVIAADTPFVPDAFVFLYRDPAPEQRVPFEIGILHRDDSLLVIDKPHFLATMPRGFYIVESALVRLRRDLDLPDLSPLHRLDRVTAGVLMFSLRPAERGAYQQMFAHRKVTKYYEAVARHDPELAFPRTVRSRIVKERGTPTADEVFGEPNAETHIELLDVRGDDALYGLHPATGKIHQLRLHMASLGLGIRNDHFYPRFDDVPPYDYSTPLQLLAKSVSFTDPISGRPREFTSALTLSCWAQATG</sequence>
<evidence type="ECO:0000256" key="3">
    <source>
        <dbReference type="ARBA" id="ARBA00033164"/>
    </source>
</evidence>
<proteinExistence type="predicted"/>
<dbReference type="PANTHER" id="PTHR21600">
    <property type="entry name" value="MITOCHONDRIAL RNA PSEUDOURIDINE SYNTHASE"/>
    <property type="match status" value="1"/>
</dbReference>
<dbReference type="InterPro" id="IPR020103">
    <property type="entry name" value="PsdUridine_synth_cat_dom_sf"/>
</dbReference>
<protein>
    <recommendedName>
        <fullName evidence="2">RNA pseudouridylate synthase</fullName>
    </recommendedName>
    <alternativeName>
        <fullName evidence="3">RNA-uridine isomerase</fullName>
    </alternativeName>
</protein>
<dbReference type="InterPro" id="IPR006224">
    <property type="entry name" value="PsdUridine_synth_RluA-like_CS"/>
</dbReference>
<gene>
    <name evidence="5" type="ORF">JL107_08050</name>
</gene>
<dbReference type="EMBL" id="JAERWL010000007">
    <property type="protein sequence ID" value="MBM9476389.1"/>
    <property type="molecule type" value="Genomic_DNA"/>
</dbReference>
<dbReference type="AlphaFoldDB" id="A0A938YNC8"/>
<dbReference type="InterPro" id="IPR006145">
    <property type="entry name" value="PsdUridine_synth_RsuA/RluA"/>
</dbReference>
<dbReference type="Pfam" id="PF00849">
    <property type="entry name" value="PseudoU_synth_2"/>
    <property type="match status" value="1"/>
</dbReference>
<dbReference type="SUPFAM" id="SSF55120">
    <property type="entry name" value="Pseudouridine synthase"/>
    <property type="match status" value="1"/>
</dbReference>
<reference evidence="5" key="1">
    <citation type="submission" date="2021-01" db="EMBL/GenBank/DDBJ databases">
        <title>KCTC 19127 draft genome.</title>
        <authorList>
            <person name="An D."/>
        </authorList>
    </citation>
    <scope>NUCLEOTIDE SEQUENCE</scope>
    <source>
        <strain evidence="5">KCTC 19127</strain>
    </source>
</reference>
<evidence type="ECO:0000313" key="5">
    <source>
        <dbReference type="EMBL" id="MBM9476389.1"/>
    </source>
</evidence>
<dbReference type="GO" id="GO:0140098">
    <property type="term" value="F:catalytic activity, acting on RNA"/>
    <property type="evidence" value="ECO:0007669"/>
    <property type="project" value="UniProtKB-ARBA"/>
</dbReference>
<dbReference type="Proteomes" id="UP000663801">
    <property type="component" value="Unassembled WGS sequence"/>
</dbReference>
<evidence type="ECO:0000259" key="4">
    <source>
        <dbReference type="Pfam" id="PF00849"/>
    </source>
</evidence>
<name>A0A938YNC8_9ACTN</name>
<comment type="catalytic activity">
    <reaction evidence="1">
        <text>a uridine in RNA = a pseudouridine in RNA</text>
        <dbReference type="Rhea" id="RHEA:48348"/>
        <dbReference type="Rhea" id="RHEA-COMP:12068"/>
        <dbReference type="Rhea" id="RHEA-COMP:12069"/>
        <dbReference type="ChEBI" id="CHEBI:65314"/>
        <dbReference type="ChEBI" id="CHEBI:65315"/>
    </reaction>
</comment>
<organism evidence="5 6">
    <name type="scientific">Nakamurella flavida</name>
    <dbReference type="NCBI Taxonomy" id="363630"/>
    <lineage>
        <taxon>Bacteria</taxon>
        <taxon>Bacillati</taxon>
        <taxon>Actinomycetota</taxon>
        <taxon>Actinomycetes</taxon>
        <taxon>Nakamurellales</taxon>
        <taxon>Nakamurellaceae</taxon>
        <taxon>Nakamurella</taxon>
    </lineage>
</organism>
<evidence type="ECO:0000313" key="6">
    <source>
        <dbReference type="Proteomes" id="UP000663801"/>
    </source>
</evidence>
<evidence type="ECO:0000256" key="2">
    <source>
        <dbReference type="ARBA" id="ARBA00031870"/>
    </source>
</evidence>
<dbReference type="RefSeq" id="WP_205256503.1">
    <property type="nucleotide sequence ID" value="NZ_BAAAPV010000001.1"/>
</dbReference>
<dbReference type="PROSITE" id="PS01129">
    <property type="entry name" value="PSI_RLU"/>
    <property type="match status" value="1"/>
</dbReference>
<comment type="caution">
    <text evidence="5">The sequence shown here is derived from an EMBL/GenBank/DDBJ whole genome shotgun (WGS) entry which is preliminary data.</text>
</comment>
<accession>A0A938YNC8</accession>
<feature type="domain" description="Pseudouridine synthase RsuA/RluA-like" evidence="4">
    <location>
        <begin position="114"/>
        <end position="260"/>
    </location>
</feature>
<keyword evidence="6" id="KW-1185">Reference proteome</keyword>
<evidence type="ECO:0000256" key="1">
    <source>
        <dbReference type="ARBA" id="ARBA00000073"/>
    </source>
</evidence>
<dbReference type="PANTHER" id="PTHR21600:SF84">
    <property type="entry name" value="PSEUDOURIDINE SYNTHASE RSUA_RLUA-LIKE DOMAIN-CONTAINING PROTEIN"/>
    <property type="match status" value="1"/>
</dbReference>
<dbReference type="Gene3D" id="3.30.2350.10">
    <property type="entry name" value="Pseudouridine synthase"/>
    <property type="match status" value="1"/>
</dbReference>
<dbReference type="GO" id="GO:0009982">
    <property type="term" value="F:pseudouridine synthase activity"/>
    <property type="evidence" value="ECO:0007669"/>
    <property type="project" value="InterPro"/>
</dbReference>
<dbReference type="GO" id="GO:0000455">
    <property type="term" value="P:enzyme-directed rRNA pseudouridine synthesis"/>
    <property type="evidence" value="ECO:0007669"/>
    <property type="project" value="TreeGrafter"/>
</dbReference>